<sequence length="1132" mass="124758">MEGLSIANLADITLSFLLFLIKLIKLALEIYETGKIADNERLQKEIYVLTGMCNAASNQLQSMLDKLQNAGGKGKMFCKNEWKSRAKKKLEVRLSQCGDELTSFVTTTKSAKIQQRLDDIKRSDRIYAARLESLTTEVSTLGSEMARHIHDLGLLLGIGNRIRQGVQAIGTRMVQDGAQVRALSILNRLAFDGMHTRYESLADAEANSFRWLIDADVPLDDSPLQYQAREAFLTWLREVLSDNMHGRLQAWSSPKTMLLGKFFIFKPNAQSEGAMRDFCRGLLHSLLGQAHELIPIIFPQEWEGDLRTEDEKLNPSQVQCALTTLRTLDDIYINHRLVIFVDGIDEFMGYQKDLCLLLKEWAQLRPHGVKICVSSREDQDIHRTLEPSATLRLQDVTFPDILAVVHDRLTKITNYDTIDTPRWRAYLEWYIAERSEGVLLWAALVPRRLADKVKDGYNARDLVNAVDSLPQSLDDLFQNILASMRDMRTTWAFALLQMVLLCRRPWPLSRFSFLSEYLQDPYFTRNCTLSPAGNSPDDPRARLIKAKDMINRHCHGLLEIHAKQIDRTIVNADLVAGFAAFPKGHDAFDALCQTMLADLCATLTPSCQEDLPRVDLHISCPWGSTAMDSSMTQSARDFYMIFNDTVVLLDTFVAQQIPPQRPERLFGFLASVARIIGAALPEDYDLNLWLDCRLVGKPRAPPLLLRNENTTDWTPDPGLRRPIRLMFPSVFPVLAAYSGIPWRGSDLLPLLPAGEGSASWLTRSVPFSALTLNAIGSAQRQLPRAAAGFIELLGLYWRHGLSLDQPSGEEVIAGTARDLTHWEFFLVEALGMGTAWHEKQRLLPLFALFLWHGGDPRVELEVQLDDQAYKWASAPHGPPVVLDLVPSTGGYHDPRVSVENILTGSLSGDCPSGLSDGSPDGPSNGGFGGLIGAPSEDSSNSHPGVPPDGPLGGLLPNGCPNCLFGGPPDGPSGGLFGDLTSGSPDSSSNGLFGVPPDGPTSVLSGSPTSGPPAAPPDAPFGAWPAEVGRIFLSSLTLTVGMGKKKIELVYEVDHLSGARAMKPLRDRMGNAFSLRELITALFPAKAAATLHKLVDSPLADLSPADRASRMHELEPEVRALLCLETIEDAFGS</sequence>
<dbReference type="Proteomes" id="UP000249057">
    <property type="component" value="Unassembled WGS sequence"/>
</dbReference>
<organism evidence="1 2">
    <name type="scientific">Aspergillus brunneoviolaceus CBS 621.78</name>
    <dbReference type="NCBI Taxonomy" id="1450534"/>
    <lineage>
        <taxon>Eukaryota</taxon>
        <taxon>Fungi</taxon>
        <taxon>Dikarya</taxon>
        <taxon>Ascomycota</taxon>
        <taxon>Pezizomycotina</taxon>
        <taxon>Eurotiomycetes</taxon>
        <taxon>Eurotiomycetidae</taxon>
        <taxon>Eurotiales</taxon>
        <taxon>Aspergillaceae</taxon>
        <taxon>Aspergillus</taxon>
        <taxon>Aspergillus subgen. Circumdati</taxon>
    </lineage>
</organism>
<proteinExistence type="predicted"/>
<protein>
    <submittedName>
        <fullName evidence="1">Uncharacterized protein</fullName>
    </submittedName>
</protein>
<evidence type="ECO:0000313" key="2">
    <source>
        <dbReference type="Proteomes" id="UP000249057"/>
    </source>
</evidence>
<reference evidence="1" key="1">
    <citation type="submission" date="2018-02" db="EMBL/GenBank/DDBJ databases">
        <title>The genomes of Aspergillus section Nigri reveals drivers in fungal speciation.</title>
        <authorList>
            <consortium name="DOE Joint Genome Institute"/>
            <person name="Vesth T.C."/>
            <person name="Nybo J."/>
            <person name="Theobald S."/>
            <person name="Brandl J."/>
            <person name="Frisvad J.C."/>
            <person name="Nielsen K.F."/>
            <person name="Lyhne E.K."/>
            <person name="Kogle M.E."/>
            <person name="Kuo A."/>
            <person name="Riley R."/>
            <person name="Clum A."/>
            <person name="Nolan M."/>
            <person name="Lipzen A."/>
            <person name="Salamov A."/>
            <person name="Henrissat B."/>
            <person name="Wiebenga A."/>
            <person name="De vries R.P."/>
            <person name="Grigoriev I.V."/>
            <person name="Mortensen U.H."/>
            <person name="Andersen M.R."/>
            <person name="Baker S.E."/>
        </authorList>
    </citation>
    <scope>NUCLEOTIDE SEQUENCE</scope>
    <source>
        <strain evidence="1">CBS 621.78</strain>
    </source>
</reference>
<keyword evidence="2" id="KW-1185">Reference proteome</keyword>
<accession>A0ACD1FW25</accession>
<gene>
    <name evidence="1" type="ORF">BO95DRAFT_485678</name>
</gene>
<dbReference type="EMBL" id="KZ825393">
    <property type="protein sequence ID" value="RAH41131.1"/>
    <property type="molecule type" value="Genomic_DNA"/>
</dbReference>
<name>A0ACD1FW25_9EURO</name>
<evidence type="ECO:0000313" key="1">
    <source>
        <dbReference type="EMBL" id="RAH41131.1"/>
    </source>
</evidence>